<dbReference type="EMBL" id="BAAAUV010000010">
    <property type="protein sequence ID" value="GAA3219558.1"/>
    <property type="molecule type" value="Genomic_DNA"/>
</dbReference>
<name>A0ABP6QCC7_9ACTN</name>
<feature type="transmembrane region" description="Helical" evidence="2">
    <location>
        <begin position="38"/>
        <end position="59"/>
    </location>
</feature>
<keyword evidence="2" id="KW-1133">Transmembrane helix</keyword>
<proteinExistence type="predicted"/>
<keyword evidence="4" id="KW-1185">Reference proteome</keyword>
<organism evidence="3 4">
    <name type="scientific">Actinocorallia longicatena</name>
    <dbReference type="NCBI Taxonomy" id="111803"/>
    <lineage>
        <taxon>Bacteria</taxon>
        <taxon>Bacillati</taxon>
        <taxon>Actinomycetota</taxon>
        <taxon>Actinomycetes</taxon>
        <taxon>Streptosporangiales</taxon>
        <taxon>Thermomonosporaceae</taxon>
        <taxon>Actinocorallia</taxon>
    </lineage>
</organism>
<gene>
    <name evidence="3" type="ORF">GCM10010468_43670</name>
</gene>
<protein>
    <submittedName>
        <fullName evidence="3">Uncharacterized protein</fullName>
    </submittedName>
</protein>
<sequence>MDDKELLSLLAGDAPEPAGNLADTVVRTGRRVRTRRRLTTLGGAAAVLVAAGLVLPQLAGSGSSADKSAAAPAAASAEQEKNLADAPAKRVPGAAPTLSGDGTLAMPADPRVAVYAAALATTSGDLFLVDATTPGLDKEFRSALKAALPGRRIHFASARTQTTSGSKDAAKTTGAAIITLGEATVTGDTASVLLGREGAATAPITLTWADGAWTVEPAP</sequence>
<keyword evidence="2" id="KW-0812">Transmembrane</keyword>
<accession>A0ABP6QCC7</accession>
<dbReference type="RefSeq" id="WP_344831256.1">
    <property type="nucleotide sequence ID" value="NZ_BAAAUV010000010.1"/>
</dbReference>
<comment type="caution">
    <text evidence="3">The sequence shown here is derived from an EMBL/GenBank/DDBJ whole genome shotgun (WGS) entry which is preliminary data.</text>
</comment>
<evidence type="ECO:0000256" key="2">
    <source>
        <dbReference type="SAM" id="Phobius"/>
    </source>
</evidence>
<keyword evidence="2" id="KW-0472">Membrane</keyword>
<dbReference type="Proteomes" id="UP001501237">
    <property type="component" value="Unassembled WGS sequence"/>
</dbReference>
<feature type="region of interest" description="Disordered" evidence="1">
    <location>
        <begin position="70"/>
        <end position="95"/>
    </location>
</feature>
<evidence type="ECO:0000256" key="1">
    <source>
        <dbReference type="SAM" id="MobiDB-lite"/>
    </source>
</evidence>
<evidence type="ECO:0000313" key="3">
    <source>
        <dbReference type="EMBL" id="GAA3219558.1"/>
    </source>
</evidence>
<reference evidence="4" key="1">
    <citation type="journal article" date="2019" name="Int. J. Syst. Evol. Microbiol.">
        <title>The Global Catalogue of Microorganisms (GCM) 10K type strain sequencing project: providing services to taxonomists for standard genome sequencing and annotation.</title>
        <authorList>
            <consortium name="The Broad Institute Genomics Platform"/>
            <consortium name="The Broad Institute Genome Sequencing Center for Infectious Disease"/>
            <person name="Wu L."/>
            <person name="Ma J."/>
        </authorList>
    </citation>
    <scope>NUCLEOTIDE SEQUENCE [LARGE SCALE GENOMIC DNA]</scope>
    <source>
        <strain evidence="4">JCM 9377</strain>
    </source>
</reference>
<evidence type="ECO:0000313" key="4">
    <source>
        <dbReference type="Proteomes" id="UP001501237"/>
    </source>
</evidence>